<keyword evidence="5 11" id="KW-0560">Oxidoreductase</keyword>
<evidence type="ECO:0000256" key="7">
    <source>
        <dbReference type="ARBA" id="ARBA00023284"/>
    </source>
</evidence>
<dbReference type="InterPro" id="IPR023753">
    <property type="entry name" value="FAD/NAD-binding_dom"/>
</dbReference>
<organism evidence="14 15">
    <name type="scientific">Pseudonocardia broussonetiae</name>
    <dbReference type="NCBI Taxonomy" id="2736640"/>
    <lineage>
        <taxon>Bacteria</taxon>
        <taxon>Bacillati</taxon>
        <taxon>Actinomycetota</taxon>
        <taxon>Actinomycetes</taxon>
        <taxon>Pseudonocardiales</taxon>
        <taxon>Pseudonocardiaceae</taxon>
        <taxon>Pseudonocardia</taxon>
    </lineage>
</organism>
<evidence type="ECO:0000256" key="10">
    <source>
        <dbReference type="PIRSR" id="PIRSR000350-4"/>
    </source>
</evidence>
<feature type="binding site" evidence="9">
    <location>
        <begin position="180"/>
        <end position="187"/>
    </location>
    <ligand>
        <name>NAD(+)</name>
        <dbReference type="ChEBI" id="CHEBI:57540"/>
    </ligand>
</feature>
<dbReference type="NCBIfam" id="NF005884">
    <property type="entry name" value="PRK07846.1"/>
    <property type="match status" value="1"/>
</dbReference>
<dbReference type="PRINTS" id="PR00411">
    <property type="entry name" value="PNDRDTASEI"/>
</dbReference>
<dbReference type="Proteomes" id="UP000505377">
    <property type="component" value="Chromosome"/>
</dbReference>
<keyword evidence="6" id="KW-1015">Disulfide bond</keyword>
<evidence type="ECO:0000256" key="9">
    <source>
        <dbReference type="PIRSR" id="PIRSR000350-3"/>
    </source>
</evidence>
<evidence type="ECO:0000256" key="8">
    <source>
        <dbReference type="PIRSR" id="PIRSR000350-2"/>
    </source>
</evidence>
<dbReference type="Gene3D" id="3.50.50.60">
    <property type="entry name" value="FAD/NAD(P)-binding domain"/>
    <property type="match status" value="2"/>
</dbReference>
<protein>
    <submittedName>
        <fullName evidence="14">Mycothione reductase</fullName>
        <ecNumber evidence="14">1.8.1.15</ecNumber>
    </submittedName>
</protein>
<keyword evidence="7 11" id="KW-0676">Redox-active center</keyword>
<evidence type="ECO:0000259" key="12">
    <source>
        <dbReference type="Pfam" id="PF02852"/>
    </source>
</evidence>
<dbReference type="InterPro" id="IPR016156">
    <property type="entry name" value="FAD/NAD-linked_Rdtase_dimer_sf"/>
</dbReference>
<evidence type="ECO:0000256" key="3">
    <source>
        <dbReference type="ARBA" id="ARBA00022827"/>
    </source>
</evidence>
<feature type="binding site" evidence="9">
    <location>
        <position position="308"/>
    </location>
    <ligand>
        <name>FAD</name>
        <dbReference type="ChEBI" id="CHEBI:57692"/>
    </ligand>
</feature>
<dbReference type="AlphaFoldDB" id="A0A6M6JPS3"/>
<dbReference type="PROSITE" id="PS00076">
    <property type="entry name" value="PYRIDINE_REDOX_1"/>
    <property type="match status" value="1"/>
</dbReference>
<feature type="domain" description="Pyridine nucleotide-disulphide oxidoreductase dimerisation" evidence="12">
    <location>
        <begin position="344"/>
        <end position="453"/>
    </location>
</feature>
<keyword evidence="4" id="KW-0521">NADP</keyword>
<feature type="domain" description="FAD/NAD(P)-binding" evidence="13">
    <location>
        <begin position="4"/>
        <end position="323"/>
    </location>
</feature>
<sequence length="459" mass="48913">MPHYDLVVIGTGSGNSVIDESFAHLDVAIVEHGEFGGTCVNVGCIPTKMFAHTADVADAVRRAGRFDLDARLDGVSWADVQARVLGKVDDLGSSGRRFRVEDSPNVTVHAGHARFTGPRELRVERTDGSGHDDLTADRIVVAAGGRPMVPEPIASSGAPYETSDTVLRLPEVPRRLAVLGGSYIAVEFAHVFGALGAEVTIIDQAERLLGPQDETVAERFTEHARTRYDVRTGREVAEAAATDDGGVRLTLDDGAVVEADVLLVAVGRVPNTDRLDVEKGGIDLHDDGRIVVDAQQRSTADGVWALGDISTEIALKHVANREAQTVAHNLLHPDDLRATDHIAIPSAIFTDPQIASVGATGQQCRDEGLDHVVSVVPYSDTAYGWALRDEQGFCKVIAERGTGRLLGAHIMGPSASLLVQPLVLAMALGIDATTVATRPYWIHPALSEVVENALRGLDT</sequence>
<dbReference type="GO" id="GO:0050627">
    <property type="term" value="F:mycothione reductase [NAD(P)H] activity"/>
    <property type="evidence" value="ECO:0007669"/>
    <property type="project" value="UniProtKB-EC"/>
</dbReference>
<reference evidence="14 15" key="1">
    <citation type="submission" date="2020-05" db="EMBL/GenBank/DDBJ databases">
        <authorList>
            <person name="Mo P."/>
        </authorList>
    </citation>
    <scope>NUCLEOTIDE SEQUENCE [LARGE SCALE GENOMIC DNA]</scope>
    <source>
        <strain evidence="14 15">Gen01</strain>
    </source>
</reference>
<dbReference type="PANTHER" id="PTHR43014:SF5">
    <property type="entry name" value="GLUTATHIONE REDUCTASE (NADPH)"/>
    <property type="match status" value="1"/>
</dbReference>
<dbReference type="RefSeq" id="WP_172166724.1">
    <property type="nucleotide sequence ID" value="NZ_CP053564.1"/>
</dbReference>
<dbReference type="PIRSF" id="PIRSF000350">
    <property type="entry name" value="Mercury_reductase_MerA"/>
    <property type="match status" value="1"/>
</dbReference>
<dbReference type="SUPFAM" id="SSF55424">
    <property type="entry name" value="FAD/NAD-linked reductases, dimerisation (C-terminal) domain"/>
    <property type="match status" value="1"/>
</dbReference>
<evidence type="ECO:0000313" key="15">
    <source>
        <dbReference type="Proteomes" id="UP000505377"/>
    </source>
</evidence>
<dbReference type="SUPFAM" id="SSF51905">
    <property type="entry name" value="FAD/NAD(P)-binding domain"/>
    <property type="match status" value="1"/>
</dbReference>
<keyword evidence="9" id="KW-0547">Nucleotide-binding</keyword>
<evidence type="ECO:0000256" key="4">
    <source>
        <dbReference type="ARBA" id="ARBA00022857"/>
    </source>
</evidence>
<feature type="disulfide bond" description="Redox-active" evidence="10">
    <location>
        <begin position="39"/>
        <end position="44"/>
    </location>
</feature>
<dbReference type="EMBL" id="CP053564">
    <property type="protein sequence ID" value="QJY49888.1"/>
    <property type="molecule type" value="Genomic_DNA"/>
</dbReference>
<evidence type="ECO:0000256" key="6">
    <source>
        <dbReference type="ARBA" id="ARBA00023157"/>
    </source>
</evidence>
<comment type="similarity">
    <text evidence="1 11">Belongs to the class-I pyridine nucleotide-disulfide oxidoreductase family.</text>
</comment>
<feature type="active site" description="Proton acceptor" evidence="8">
    <location>
        <position position="443"/>
    </location>
</feature>
<dbReference type="KEGG" id="pbro:HOP40_32395"/>
<dbReference type="Pfam" id="PF07992">
    <property type="entry name" value="Pyr_redox_2"/>
    <property type="match status" value="1"/>
</dbReference>
<dbReference type="InterPro" id="IPR012999">
    <property type="entry name" value="Pyr_OxRdtase_I_AS"/>
</dbReference>
<keyword evidence="9" id="KW-0520">NAD</keyword>
<evidence type="ECO:0000256" key="11">
    <source>
        <dbReference type="RuleBase" id="RU003691"/>
    </source>
</evidence>
<evidence type="ECO:0000259" key="13">
    <source>
        <dbReference type="Pfam" id="PF07992"/>
    </source>
</evidence>
<dbReference type="InterPro" id="IPR036188">
    <property type="entry name" value="FAD/NAD-bd_sf"/>
</dbReference>
<keyword evidence="15" id="KW-1185">Reference proteome</keyword>
<name>A0A6M6JPS3_9PSEU</name>
<dbReference type="GO" id="GO:0000166">
    <property type="term" value="F:nucleotide binding"/>
    <property type="evidence" value="ECO:0007669"/>
    <property type="project" value="UniProtKB-KW"/>
</dbReference>
<dbReference type="InterPro" id="IPR004099">
    <property type="entry name" value="Pyr_nucl-diS_OxRdtase_dimer"/>
</dbReference>
<dbReference type="InterPro" id="IPR001100">
    <property type="entry name" value="Pyr_nuc-diS_OxRdtase"/>
</dbReference>
<dbReference type="Pfam" id="PF02852">
    <property type="entry name" value="Pyr_redox_dim"/>
    <property type="match status" value="1"/>
</dbReference>
<evidence type="ECO:0000256" key="5">
    <source>
        <dbReference type="ARBA" id="ARBA00023002"/>
    </source>
</evidence>
<dbReference type="EC" id="1.8.1.15" evidence="14"/>
<evidence type="ECO:0000256" key="2">
    <source>
        <dbReference type="ARBA" id="ARBA00022630"/>
    </source>
</evidence>
<dbReference type="PANTHER" id="PTHR43014">
    <property type="entry name" value="MERCURIC REDUCTASE"/>
    <property type="match status" value="1"/>
</dbReference>
<dbReference type="Gene3D" id="3.30.390.30">
    <property type="match status" value="1"/>
</dbReference>
<keyword evidence="3 9" id="KW-0274">FAD</keyword>
<feature type="binding site" evidence="9">
    <location>
        <position position="267"/>
    </location>
    <ligand>
        <name>NAD(+)</name>
        <dbReference type="ChEBI" id="CHEBI:57540"/>
    </ligand>
</feature>
<keyword evidence="2 11" id="KW-0285">Flavoprotein</keyword>
<dbReference type="PRINTS" id="PR00368">
    <property type="entry name" value="FADPNR"/>
</dbReference>
<comment type="cofactor">
    <cofactor evidence="9">
        <name>FAD</name>
        <dbReference type="ChEBI" id="CHEBI:57692"/>
    </cofactor>
    <text evidence="9">Binds 1 FAD per subunit.</text>
</comment>
<feature type="binding site" evidence="9">
    <location>
        <position position="48"/>
    </location>
    <ligand>
        <name>FAD</name>
        <dbReference type="ChEBI" id="CHEBI:57692"/>
    </ligand>
</feature>
<proteinExistence type="inferred from homology"/>
<accession>A0A6M6JPS3</accession>
<evidence type="ECO:0000313" key="14">
    <source>
        <dbReference type="EMBL" id="QJY49888.1"/>
    </source>
</evidence>
<evidence type="ECO:0000256" key="1">
    <source>
        <dbReference type="ARBA" id="ARBA00007532"/>
    </source>
</evidence>
<gene>
    <name evidence="14" type="ORF">HOP40_32395</name>
</gene>